<dbReference type="AlphaFoldDB" id="A0A8K0JJJ6"/>
<accession>A0A8K0JJJ6</accession>
<feature type="chain" id="PRO_5035437185" description="Apple domain-containing protein" evidence="1">
    <location>
        <begin position="21"/>
        <end position="178"/>
    </location>
</feature>
<evidence type="ECO:0000256" key="1">
    <source>
        <dbReference type="SAM" id="SignalP"/>
    </source>
</evidence>
<proteinExistence type="predicted"/>
<evidence type="ECO:0000313" key="2">
    <source>
        <dbReference type="EMBL" id="KAG7531852.1"/>
    </source>
</evidence>
<protein>
    <recommendedName>
        <fullName evidence="4">Apple domain-containing protein</fullName>
    </recommendedName>
</protein>
<feature type="signal peptide" evidence="1">
    <location>
        <begin position="1"/>
        <end position="20"/>
    </location>
</feature>
<reference evidence="2" key="1">
    <citation type="submission" date="2020-04" db="EMBL/GenBank/DDBJ databases">
        <title>Analysis of mating type loci in Filobasidium floriforme.</title>
        <authorList>
            <person name="Nowrousian M."/>
        </authorList>
    </citation>
    <scope>NUCLEOTIDE SEQUENCE</scope>
    <source>
        <strain evidence="2">CBS 6242</strain>
    </source>
</reference>
<dbReference type="Proteomes" id="UP000812966">
    <property type="component" value="Unassembled WGS sequence"/>
</dbReference>
<dbReference type="EMBL" id="JABELV010000081">
    <property type="protein sequence ID" value="KAG7531852.1"/>
    <property type="molecule type" value="Genomic_DNA"/>
</dbReference>
<sequence length="178" mass="19529">MKISCWQLFPLLALPVMAESYPVCPDGEHQASTGAGFFAFRWAFGVFAAEMLEGGMSPTGKAFDKAYEVEVGQSLIDCSKKCRDKPECIGVSYIGDTDTRPFEEGGQGGNRCVFQLRGDLDYVRSEASTAQFPFQGVAFKGHCGDEKSLKLMDASLELKPGRFGNPSLECCNIFWPPR</sequence>
<keyword evidence="3" id="KW-1185">Reference proteome</keyword>
<keyword evidence="1" id="KW-0732">Signal</keyword>
<evidence type="ECO:0000313" key="3">
    <source>
        <dbReference type="Proteomes" id="UP000812966"/>
    </source>
</evidence>
<name>A0A8K0JJJ6_9TREE</name>
<comment type="caution">
    <text evidence="2">The sequence shown here is derived from an EMBL/GenBank/DDBJ whole genome shotgun (WGS) entry which is preliminary data.</text>
</comment>
<organism evidence="2 3">
    <name type="scientific">Filobasidium floriforme</name>
    <dbReference type="NCBI Taxonomy" id="5210"/>
    <lineage>
        <taxon>Eukaryota</taxon>
        <taxon>Fungi</taxon>
        <taxon>Dikarya</taxon>
        <taxon>Basidiomycota</taxon>
        <taxon>Agaricomycotina</taxon>
        <taxon>Tremellomycetes</taxon>
        <taxon>Filobasidiales</taxon>
        <taxon>Filobasidiaceae</taxon>
        <taxon>Filobasidium</taxon>
    </lineage>
</organism>
<gene>
    <name evidence="2" type="ORF">FFLO_04078</name>
</gene>
<evidence type="ECO:0008006" key="4">
    <source>
        <dbReference type="Google" id="ProtNLM"/>
    </source>
</evidence>